<dbReference type="Gene3D" id="3.30.1180.10">
    <property type="match status" value="1"/>
</dbReference>
<evidence type="ECO:0000256" key="2">
    <source>
        <dbReference type="ARBA" id="ARBA00023121"/>
    </source>
</evidence>
<dbReference type="InterPro" id="IPR003797">
    <property type="entry name" value="DegV"/>
</dbReference>
<evidence type="ECO:0000313" key="4">
    <source>
        <dbReference type="Proteomes" id="UP000298615"/>
    </source>
</evidence>
<gene>
    <name evidence="3" type="ORF">FA707_08090</name>
</gene>
<keyword evidence="2" id="KW-0446">Lipid-binding</keyword>
<evidence type="ECO:0000256" key="1">
    <source>
        <dbReference type="ARBA" id="ARBA00003238"/>
    </source>
</evidence>
<dbReference type="SUPFAM" id="SSF82549">
    <property type="entry name" value="DAK1/DegV-like"/>
    <property type="match status" value="1"/>
</dbReference>
<accession>A0A4D7CS52</accession>
<dbReference type="KEGG" id="vao:FA707_08090"/>
<reference evidence="3 4" key="1">
    <citation type="submission" date="2019-04" db="EMBL/GenBank/DDBJ databases">
        <title>Vagococcus sp. nov., isolated from faeces of yaks (Bos grunniens).</title>
        <authorList>
            <person name="Ge Y."/>
        </authorList>
    </citation>
    <scope>NUCLEOTIDE SEQUENCE [LARGE SCALE GENOMIC DNA]</scope>
    <source>
        <strain evidence="3 4">MN-17</strain>
    </source>
</reference>
<keyword evidence="4" id="KW-1185">Reference proteome</keyword>
<dbReference type="Proteomes" id="UP000298615">
    <property type="component" value="Chromosome"/>
</dbReference>
<dbReference type="PROSITE" id="PS51482">
    <property type="entry name" value="DEGV"/>
    <property type="match status" value="1"/>
</dbReference>
<evidence type="ECO:0000313" key="3">
    <source>
        <dbReference type="EMBL" id="QCI86928.1"/>
    </source>
</evidence>
<dbReference type="InterPro" id="IPR050270">
    <property type="entry name" value="DegV_domain_contain"/>
</dbReference>
<dbReference type="OrthoDB" id="9780660at2"/>
<sequence>MQQSYTLTCGSTADMPKEFFDERDIHYSSFHFTIDGQEYLDDLGQSMSFEAFYQKIKAGSMPITSQSNPDDYTKFFEPFLAQGQDILHLSFSSGLSGDYQSACIAQEILADQYPERQIVVIDTLGASSGYGLLVATAADMRDQGKPLEEVAKWVKDNRLNLHHWFFSTDLTHYQRGGRISATSAAIGGLLNICPLMNMNNEGKLIPRTKVRGKKKVIKAIVNEVKQHAQNGENYSGKCYISHSDCIKDAQEVAGLIEATFPNLDGNVQINSVGTVIGSHTGPGTVAVFFFGDERGE</sequence>
<organism evidence="3 4">
    <name type="scientific">Vagococcus zengguangii</name>
    <dbReference type="NCBI Taxonomy" id="2571750"/>
    <lineage>
        <taxon>Bacteria</taxon>
        <taxon>Bacillati</taxon>
        <taxon>Bacillota</taxon>
        <taxon>Bacilli</taxon>
        <taxon>Lactobacillales</taxon>
        <taxon>Enterococcaceae</taxon>
        <taxon>Vagococcus</taxon>
    </lineage>
</organism>
<dbReference type="NCBIfam" id="TIGR00762">
    <property type="entry name" value="DegV"/>
    <property type="match status" value="1"/>
</dbReference>
<dbReference type="PANTHER" id="PTHR33434">
    <property type="entry name" value="DEGV DOMAIN-CONTAINING PROTEIN DR_1986-RELATED"/>
    <property type="match status" value="1"/>
</dbReference>
<proteinExistence type="predicted"/>
<dbReference type="Gene3D" id="2.20.28.50">
    <property type="entry name" value="degv family protein"/>
    <property type="match status" value="1"/>
</dbReference>
<dbReference type="Pfam" id="PF02645">
    <property type="entry name" value="DegV"/>
    <property type="match status" value="1"/>
</dbReference>
<dbReference type="InterPro" id="IPR043168">
    <property type="entry name" value="DegV_C"/>
</dbReference>
<dbReference type="EMBL" id="CP039712">
    <property type="protein sequence ID" value="QCI86928.1"/>
    <property type="molecule type" value="Genomic_DNA"/>
</dbReference>
<dbReference type="Gene3D" id="3.40.50.10440">
    <property type="entry name" value="Dihydroxyacetone kinase, domain 1"/>
    <property type="match status" value="1"/>
</dbReference>
<protein>
    <submittedName>
        <fullName evidence="3">DegV family protein</fullName>
    </submittedName>
</protein>
<dbReference type="RefSeq" id="WP_136953750.1">
    <property type="nucleotide sequence ID" value="NZ_CP039712.1"/>
</dbReference>
<dbReference type="GO" id="GO:0008289">
    <property type="term" value="F:lipid binding"/>
    <property type="evidence" value="ECO:0007669"/>
    <property type="project" value="UniProtKB-KW"/>
</dbReference>
<dbReference type="AlphaFoldDB" id="A0A4D7CS52"/>
<name>A0A4D7CS52_9ENTE</name>
<dbReference type="PANTHER" id="PTHR33434:SF3">
    <property type="entry name" value="DEGV DOMAIN-CONTAINING PROTEIN YITS"/>
    <property type="match status" value="1"/>
</dbReference>
<comment type="function">
    <text evidence="1">May bind long-chain fatty acids, such as palmitate, and may play a role in lipid transport or fatty acid metabolism.</text>
</comment>